<reference evidence="5" key="2">
    <citation type="journal article" date="2020" name="Antonie Van Leeuwenhoek">
        <title>Labilibaculum antarcticum sp. nov., a novel facultative anaerobic, psychrotorelant bacterium isolated from marine sediment of Antarctica.</title>
        <authorList>
            <person name="Watanabe M."/>
            <person name="Kojima H."/>
            <person name="Fukui M."/>
        </authorList>
    </citation>
    <scope>NUCLEOTIDE SEQUENCE [LARGE SCALE GENOMIC DNA]</scope>
    <source>
        <strain evidence="5">SPP2</strain>
    </source>
</reference>
<dbReference type="FunFam" id="3.90.226.10:FF:000009">
    <property type="entry name" value="Carnitinyl-CoA dehydratase"/>
    <property type="match status" value="1"/>
</dbReference>
<evidence type="ECO:0000256" key="2">
    <source>
        <dbReference type="ARBA" id="ARBA00023239"/>
    </source>
</evidence>
<comment type="similarity">
    <text evidence="1 3">Belongs to the enoyl-CoA hydratase/isomerase family.</text>
</comment>
<dbReference type="Gene3D" id="3.90.226.10">
    <property type="entry name" value="2-enoyl-CoA Hydratase, Chain A, domain 1"/>
    <property type="match status" value="1"/>
</dbReference>
<dbReference type="InterPro" id="IPR018376">
    <property type="entry name" value="Enoyl-CoA_hyd/isom_CS"/>
</dbReference>
<reference evidence="4 5" key="1">
    <citation type="journal article" date="2018" name="Mar. Genomics">
        <title>Complete genome sequence of Marinifilaceae bacterium strain SPP2, isolated from the Antarctic marine sediment.</title>
        <authorList>
            <person name="Watanabe M."/>
            <person name="Kojima H."/>
            <person name="Fukui M."/>
        </authorList>
    </citation>
    <scope>NUCLEOTIDE SEQUENCE [LARGE SCALE GENOMIC DNA]</scope>
    <source>
        <strain evidence="4 5">SPP2</strain>
    </source>
</reference>
<dbReference type="Pfam" id="PF00378">
    <property type="entry name" value="ECH_1"/>
    <property type="match status" value="1"/>
</dbReference>
<dbReference type="EMBL" id="AP018042">
    <property type="protein sequence ID" value="BAX82145.1"/>
    <property type="molecule type" value="Genomic_DNA"/>
</dbReference>
<keyword evidence="2" id="KW-0456">Lyase</keyword>
<dbReference type="RefSeq" id="WP_096432200.1">
    <property type="nucleotide sequence ID" value="NZ_AP018042.1"/>
</dbReference>
<evidence type="ECO:0008006" key="6">
    <source>
        <dbReference type="Google" id="ProtNLM"/>
    </source>
</evidence>
<dbReference type="KEGG" id="mbas:ALGA_3853"/>
<proteinExistence type="inferred from homology"/>
<evidence type="ECO:0000256" key="1">
    <source>
        <dbReference type="ARBA" id="ARBA00005254"/>
    </source>
</evidence>
<dbReference type="GO" id="GO:0006635">
    <property type="term" value="P:fatty acid beta-oxidation"/>
    <property type="evidence" value="ECO:0007669"/>
    <property type="project" value="TreeGrafter"/>
</dbReference>
<dbReference type="OrthoDB" id="9775794at2"/>
<dbReference type="InterPro" id="IPR029045">
    <property type="entry name" value="ClpP/crotonase-like_dom_sf"/>
</dbReference>
<keyword evidence="5" id="KW-1185">Reference proteome</keyword>
<dbReference type="PROSITE" id="PS00166">
    <property type="entry name" value="ENOYL_COA_HYDRATASE"/>
    <property type="match status" value="1"/>
</dbReference>
<dbReference type="AlphaFoldDB" id="A0A1Y1CP55"/>
<evidence type="ECO:0000313" key="4">
    <source>
        <dbReference type="EMBL" id="BAX82145.1"/>
    </source>
</evidence>
<dbReference type="GO" id="GO:0016829">
    <property type="term" value="F:lyase activity"/>
    <property type="evidence" value="ECO:0007669"/>
    <property type="project" value="UniProtKB-KW"/>
</dbReference>
<dbReference type="InterPro" id="IPR001753">
    <property type="entry name" value="Enoyl-CoA_hydra/iso"/>
</dbReference>
<accession>A0A1Y1CP55</accession>
<gene>
    <name evidence="4" type="ORF">ALGA_3853</name>
</gene>
<organism evidence="4 5">
    <name type="scientific">Labilibaculum antarcticum</name>
    <dbReference type="NCBI Taxonomy" id="1717717"/>
    <lineage>
        <taxon>Bacteria</taxon>
        <taxon>Pseudomonadati</taxon>
        <taxon>Bacteroidota</taxon>
        <taxon>Bacteroidia</taxon>
        <taxon>Marinilabiliales</taxon>
        <taxon>Marinifilaceae</taxon>
        <taxon>Labilibaculum</taxon>
    </lineage>
</organism>
<sequence length="258" mass="28327">MHFNYLKFEKRDKIGILTLNRPEALNALNEDVFKELACFLDDKETIQSIRVLVITGEGKAFIAGADIKAMQEYSTQTAYDFSEIGKKVFDQIANLDVPVIAAINGFALGGGLELALSCDIRVASEKARLGMPEVNLGLIPGFNGTQRLPRLVGAGNAMYLMMLGEGITAGEAYQLGVVQKLAPPETVLEVSLELAGKIASKSPNALRLIKEMVRNGLELSSKDAGKMESKEFGRLFKEDQKEREEGVTAFLEKRKPNW</sequence>
<dbReference type="PANTHER" id="PTHR11941:SF54">
    <property type="entry name" value="ENOYL-COA HYDRATASE, MITOCHONDRIAL"/>
    <property type="match status" value="1"/>
</dbReference>
<evidence type="ECO:0000313" key="5">
    <source>
        <dbReference type="Proteomes" id="UP000218267"/>
    </source>
</evidence>
<name>A0A1Y1CP55_9BACT</name>
<dbReference type="CDD" id="cd06558">
    <property type="entry name" value="crotonase-like"/>
    <property type="match status" value="1"/>
</dbReference>
<dbReference type="Proteomes" id="UP000218267">
    <property type="component" value="Chromosome"/>
</dbReference>
<dbReference type="SUPFAM" id="SSF52096">
    <property type="entry name" value="ClpP/crotonase"/>
    <property type="match status" value="1"/>
</dbReference>
<dbReference type="PANTHER" id="PTHR11941">
    <property type="entry name" value="ENOYL-COA HYDRATASE-RELATED"/>
    <property type="match status" value="1"/>
</dbReference>
<evidence type="ECO:0000256" key="3">
    <source>
        <dbReference type="RuleBase" id="RU003707"/>
    </source>
</evidence>
<protein>
    <recommendedName>
        <fullName evidence="6">Crotonase</fullName>
    </recommendedName>
</protein>